<accession>A0AB72VA22</accession>
<dbReference type="KEGG" id="cgt:cgR_1068"/>
<dbReference type="EMBL" id="AP009044">
    <property type="protein sequence ID" value="BAF54044.1"/>
    <property type="molecule type" value="Genomic_DNA"/>
</dbReference>
<dbReference type="AlphaFoldDB" id="A0AB72VA22"/>
<proteinExistence type="predicted"/>
<name>A0AB72VA22_CORGB</name>
<keyword evidence="1" id="KW-0732">Signal</keyword>
<gene>
    <name evidence="2" type="ordered locus">cgR_1068</name>
</gene>
<dbReference type="Pfam" id="PF11565">
    <property type="entry name" value="PorB"/>
    <property type="match status" value="1"/>
</dbReference>
<dbReference type="InterPro" id="IPR041910">
    <property type="entry name" value="Alpha_h_PorB/PorC"/>
</dbReference>
<evidence type="ECO:0000256" key="1">
    <source>
        <dbReference type="SAM" id="SignalP"/>
    </source>
</evidence>
<protein>
    <submittedName>
        <fullName evidence="2">Uncharacterized protein</fullName>
    </submittedName>
</protein>
<dbReference type="Proteomes" id="UP000006698">
    <property type="component" value="Chromosome"/>
</dbReference>
<dbReference type="Gene3D" id="1.10.10.1280">
    <property type="entry name" value="Alpha-helical porin B/porin C"/>
    <property type="match status" value="1"/>
</dbReference>
<feature type="signal peptide" evidence="1">
    <location>
        <begin position="1"/>
        <end position="45"/>
    </location>
</feature>
<reference evidence="2" key="1">
    <citation type="journal article" date="2007" name="Microbiology">
        <title>Comparative analysis of the Corynebacterium glutamicum group and complete genome sequence of strain R.</title>
        <authorList>
            <person name="Yukawa H."/>
            <person name="Omumasaba C.A."/>
            <person name="Nonaka H."/>
            <person name="Kos P."/>
            <person name="Okai N."/>
            <person name="Suzuki N."/>
            <person name="Suda M."/>
            <person name="Tsuge Y."/>
            <person name="Watanabe J."/>
            <person name="Ikeda Y."/>
            <person name="Vertes A.A."/>
            <person name="Inui M."/>
        </authorList>
    </citation>
    <scope>NUCLEOTIDE SEQUENCE</scope>
    <source>
        <strain evidence="2">R</strain>
    </source>
</reference>
<dbReference type="InterPro" id="IPR021114">
    <property type="entry name" value="Porin_PorB/PorC"/>
</dbReference>
<sequence length="142" mass="15510">MWLLPYLFHFHLSDLLRKPMKKLRFATIAAATVALTASLTPSASAQDFNQIIDNFDCGILQTAIYTTGLAHENSTRSELAATLRDSAAVSQLPTPMNIVGVAYSERIANRALTCGIVKEDPQDFLSQLQLLSSNLSSSFFTA</sequence>
<evidence type="ECO:0000313" key="2">
    <source>
        <dbReference type="EMBL" id="BAF54044.1"/>
    </source>
</evidence>
<organism evidence="2">
    <name type="scientific">Corynebacterium glutamicum (strain R)</name>
    <dbReference type="NCBI Taxonomy" id="340322"/>
    <lineage>
        <taxon>Bacteria</taxon>
        <taxon>Bacillati</taxon>
        <taxon>Actinomycetota</taxon>
        <taxon>Actinomycetes</taxon>
        <taxon>Mycobacteriales</taxon>
        <taxon>Corynebacteriaceae</taxon>
        <taxon>Corynebacterium</taxon>
    </lineage>
</organism>
<feature type="chain" id="PRO_5044491871" evidence="1">
    <location>
        <begin position="46"/>
        <end position="142"/>
    </location>
</feature>